<evidence type="ECO:0000313" key="2">
    <source>
        <dbReference type="Proteomes" id="UP001283361"/>
    </source>
</evidence>
<gene>
    <name evidence="1" type="ORF">RRG08_031915</name>
</gene>
<dbReference type="Proteomes" id="UP001283361">
    <property type="component" value="Unassembled WGS sequence"/>
</dbReference>
<protein>
    <submittedName>
        <fullName evidence="1">Uncharacterized protein</fullName>
    </submittedName>
</protein>
<sequence>MPFSAVYVSNGFSQVFIAFNRGVHQAVALLHVTNMPVYKWDESRELNSIMECQPWCGPAHVTSMLVYKWDENREFYSIMECRPWCGPAHVTSMSVYKWDESRELNSIIQCRP</sequence>
<accession>A0AAE1AI58</accession>
<dbReference type="EMBL" id="JAWDGP010001847">
    <property type="protein sequence ID" value="KAK3787686.1"/>
    <property type="molecule type" value="Genomic_DNA"/>
</dbReference>
<organism evidence="1 2">
    <name type="scientific">Elysia crispata</name>
    <name type="common">lettuce slug</name>
    <dbReference type="NCBI Taxonomy" id="231223"/>
    <lineage>
        <taxon>Eukaryota</taxon>
        <taxon>Metazoa</taxon>
        <taxon>Spiralia</taxon>
        <taxon>Lophotrochozoa</taxon>
        <taxon>Mollusca</taxon>
        <taxon>Gastropoda</taxon>
        <taxon>Heterobranchia</taxon>
        <taxon>Euthyneura</taxon>
        <taxon>Panpulmonata</taxon>
        <taxon>Sacoglossa</taxon>
        <taxon>Placobranchoidea</taxon>
        <taxon>Plakobranchidae</taxon>
        <taxon>Elysia</taxon>
    </lineage>
</organism>
<comment type="caution">
    <text evidence="1">The sequence shown here is derived from an EMBL/GenBank/DDBJ whole genome shotgun (WGS) entry which is preliminary data.</text>
</comment>
<reference evidence="1" key="1">
    <citation type="journal article" date="2023" name="G3 (Bethesda)">
        <title>A reference genome for the long-term kleptoplast-retaining sea slug Elysia crispata morphotype clarki.</title>
        <authorList>
            <person name="Eastman K.E."/>
            <person name="Pendleton A.L."/>
            <person name="Shaikh M.A."/>
            <person name="Suttiyut T."/>
            <person name="Ogas R."/>
            <person name="Tomko P."/>
            <person name="Gavelis G."/>
            <person name="Widhalm J.R."/>
            <person name="Wisecaver J.H."/>
        </authorList>
    </citation>
    <scope>NUCLEOTIDE SEQUENCE</scope>
    <source>
        <strain evidence="1">ECLA1</strain>
    </source>
</reference>
<proteinExistence type="predicted"/>
<evidence type="ECO:0000313" key="1">
    <source>
        <dbReference type="EMBL" id="KAK3787686.1"/>
    </source>
</evidence>
<dbReference type="AlphaFoldDB" id="A0AAE1AI58"/>
<name>A0AAE1AI58_9GAST</name>
<keyword evidence="2" id="KW-1185">Reference proteome</keyword>